<proteinExistence type="predicted"/>
<dbReference type="InParanoid" id="A0A2P5FXD0"/>
<dbReference type="Proteomes" id="UP000237000">
    <property type="component" value="Unassembled WGS sequence"/>
</dbReference>
<evidence type="ECO:0000313" key="2">
    <source>
        <dbReference type="Proteomes" id="UP000237000"/>
    </source>
</evidence>
<name>A0A2P5FXD0_TREOI</name>
<organism evidence="1 2">
    <name type="scientific">Trema orientale</name>
    <name type="common">Charcoal tree</name>
    <name type="synonym">Celtis orientalis</name>
    <dbReference type="NCBI Taxonomy" id="63057"/>
    <lineage>
        <taxon>Eukaryota</taxon>
        <taxon>Viridiplantae</taxon>
        <taxon>Streptophyta</taxon>
        <taxon>Embryophyta</taxon>
        <taxon>Tracheophyta</taxon>
        <taxon>Spermatophyta</taxon>
        <taxon>Magnoliopsida</taxon>
        <taxon>eudicotyledons</taxon>
        <taxon>Gunneridae</taxon>
        <taxon>Pentapetalae</taxon>
        <taxon>rosids</taxon>
        <taxon>fabids</taxon>
        <taxon>Rosales</taxon>
        <taxon>Cannabaceae</taxon>
        <taxon>Trema</taxon>
    </lineage>
</organism>
<keyword evidence="2" id="KW-1185">Reference proteome</keyword>
<comment type="caution">
    <text evidence="1">The sequence shown here is derived from an EMBL/GenBank/DDBJ whole genome shotgun (WGS) entry which is preliminary data.</text>
</comment>
<sequence length="36" mass="4322">MRRRNDDVVSMGPGMMRGRRREFNKTRGGKKCEFDF</sequence>
<dbReference type="EMBL" id="JXTC01000004">
    <property type="protein sequence ID" value="POO02439.1"/>
    <property type="molecule type" value="Genomic_DNA"/>
</dbReference>
<dbReference type="AlphaFoldDB" id="A0A2P5FXD0"/>
<protein>
    <submittedName>
        <fullName evidence="1">Uncharacterized protein</fullName>
    </submittedName>
</protein>
<gene>
    <name evidence="1" type="ORF">TorRG33x02_014230</name>
</gene>
<reference evidence="2" key="1">
    <citation type="submission" date="2016-06" db="EMBL/GenBank/DDBJ databases">
        <title>Parallel loss of symbiosis genes in relatives of nitrogen-fixing non-legume Parasponia.</title>
        <authorList>
            <person name="Van Velzen R."/>
            <person name="Holmer R."/>
            <person name="Bu F."/>
            <person name="Rutten L."/>
            <person name="Van Zeijl A."/>
            <person name="Liu W."/>
            <person name="Santuari L."/>
            <person name="Cao Q."/>
            <person name="Sharma T."/>
            <person name="Shen D."/>
            <person name="Roswanjaya Y."/>
            <person name="Wardhani T."/>
            <person name="Kalhor M.S."/>
            <person name="Jansen J."/>
            <person name="Van den Hoogen J."/>
            <person name="Gungor B."/>
            <person name="Hartog M."/>
            <person name="Hontelez J."/>
            <person name="Verver J."/>
            <person name="Yang W.-C."/>
            <person name="Schijlen E."/>
            <person name="Repin R."/>
            <person name="Schilthuizen M."/>
            <person name="Schranz E."/>
            <person name="Heidstra R."/>
            <person name="Miyata K."/>
            <person name="Fedorova E."/>
            <person name="Kohlen W."/>
            <person name="Bisseling T."/>
            <person name="Smit S."/>
            <person name="Geurts R."/>
        </authorList>
    </citation>
    <scope>NUCLEOTIDE SEQUENCE [LARGE SCALE GENOMIC DNA]</scope>
    <source>
        <strain evidence="2">cv. RG33-2</strain>
    </source>
</reference>
<evidence type="ECO:0000313" key="1">
    <source>
        <dbReference type="EMBL" id="POO02439.1"/>
    </source>
</evidence>
<accession>A0A2P5FXD0</accession>